<comment type="caution">
    <text evidence="3">The sequence shown here is derived from an EMBL/GenBank/DDBJ whole genome shotgun (WGS) entry which is preliminary data.</text>
</comment>
<keyword evidence="4" id="KW-1185">Reference proteome</keyword>
<dbReference type="Pfam" id="PF13577">
    <property type="entry name" value="SnoaL_4"/>
    <property type="match status" value="1"/>
</dbReference>
<evidence type="ECO:0000313" key="3">
    <source>
        <dbReference type="EMBL" id="GAT64041.1"/>
    </source>
</evidence>
<name>A0A171ANQ8_9BACT</name>
<dbReference type="CDD" id="cd00531">
    <property type="entry name" value="NTF2_like"/>
    <property type="match status" value="1"/>
</dbReference>
<proteinExistence type="predicted"/>
<reference evidence="4" key="1">
    <citation type="submission" date="2016-04" db="EMBL/GenBank/DDBJ databases">
        <title>Draft genome sequence of Paludibacter jiangxiensis strain NM7.</title>
        <authorList>
            <person name="Qiu Y."/>
            <person name="Matsuura N."/>
            <person name="Ohashi A."/>
            <person name="Tourlousse M.D."/>
            <person name="Sekiguchi Y."/>
        </authorList>
    </citation>
    <scope>NUCLEOTIDE SEQUENCE [LARGE SCALE GENOMIC DNA]</scope>
    <source>
        <strain evidence="4">NM7</strain>
    </source>
</reference>
<dbReference type="InterPro" id="IPR037401">
    <property type="entry name" value="SnoaL-like"/>
</dbReference>
<feature type="domain" description="SnoaL-like" evidence="2">
    <location>
        <begin position="35"/>
        <end position="161"/>
    </location>
</feature>
<dbReference type="InterPro" id="IPR032710">
    <property type="entry name" value="NTF2-like_dom_sf"/>
</dbReference>
<dbReference type="Gene3D" id="3.10.450.50">
    <property type="match status" value="1"/>
</dbReference>
<reference evidence="4" key="2">
    <citation type="journal article" date="2017" name="Genome Announc.">
        <title>Draft genome sequence of Paludibacter jiangxiensis NM7(T), a propionate-producing fermentative bacterium.</title>
        <authorList>
            <person name="Qiu Y.-L."/>
            <person name="Tourlousse D.M."/>
            <person name="Matsuura N."/>
            <person name="Ohashi A."/>
            <person name="Sekiguchi Y."/>
        </authorList>
    </citation>
    <scope>NUCLEOTIDE SEQUENCE [LARGE SCALE GENOMIC DNA]</scope>
    <source>
        <strain evidence="4">NM7</strain>
    </source>
</reference>
<accession>A0A171ANQ8</accession>
<dbReference type="Proteomes" id="UP000076586">
    <property type="component" value="Unassembled WGS sequence"/>
</dbReference>
<dbReference type="OrthoDB" id="2084678at2"/>
<organism evidence="3 4">
    <name type="scientific">Paludibacter jiangxiensis</name>
    <dbReference type="NCBI Taxonomy" id="681398"/>
    <lineage>
        <taxon>Bacteria</taxon>
        <taxon>Pseudomonadati</taxon>
        <taxon>Bacteroidota</taxon>
        <taxon>Bacteroidia</taxon>
        <taxon>Bacteroidales</taxon>
        <taxon>Paludibacteraceae</taxon>
        <taxon>Paludibacter</taxon>
    </lineage>
</organism>
<feature type="chain" id="PRO_5007905290" evidence="1">
    <location>
        <begin position="21"/>
        <end position="174"/>
    </location>
</feature>
<evidence type="ECO:0000313" key="4">
    <source>
        <dbReference type="Proteomes" id="UP000076586"/>
    </source>
</evidence>
<dbReference type="STRING" id="681398.PJIAN_4584"/>
<dbReference type="AlphaFoldDB" id="A0A171ANQ8"/>
<keyword evidence="1" id="KW-0732">Signal</keyword>
<evidence type="ECO:0000259" key="2">
    <source>
        <dbReference type="Pfam" id="PF13577"/>
    </source>
</evidence>
<dbReference type="SUPFAM" id="SSF54427">
    <property type="entry name" value="NTF2-like"/>
    <property type="match status" value="1"/>
</dbReference>
<dbReference type="EMBL" id="BDCR01000004">
    <property type="protein sequence ID" value="GAT64041.1"/>
    <property type="molecule type" value="Genomic_DNA"/>
</dbReference>
<evidence type="ECO:0000256" key="1">
    <source>
        <dbReference type="SAM" id="SignalP"/>
    </source>
</evidence>
<feature type="signal peptide" evidence="1">
    <location>
        <begin position="1"/>
        <end position="20"/>
    </location>
</feature>
<gene>
    <name evidence="3" type="ORF">PJIAN_4584</name>
</gene>
<dbReference type="RefSeq" id="WP_084252414.1">
    <property type="nucleotide sequence ID" value="NZ_BDCR01000004.1"/>
</dbReference>
<sequence>MKKLLVILLLVIAFGFAAEAQKTKKMESNKQVIEMQDKLALKELVDVFSVLADQKEVEKQTFLFTEDATVESFMDGKSTGLLTGRKQIGDAFAGFLQLFDVVYHINGQQVLTLNGDHATGTSYCLVTLIGNENGKKMKNTMGVIYHDTYVKQNGKWLIAKRQSNFTWTEKTELK</sequence>
<protein>
    <submittedName>
        <fullName evidence="3">SnoaL-like domain-containing protein</fullName>
    </submittedName>
</protein>